<dbReference type="InterPro" id="IPR001387">
    <property type="entry name" value="Cro/C1-type_HTH"/>
</dbReference>
<keyword evidence="2" id="KW-0238">DNA-binding</keyword>
<dbReference type="PANTHER" id="PTHR35010:SF2">
    <property type="entry name" value="BLL4672 PROTEIN"/>
    <property type="match status" value="1"/>
</dbReference>
<dbReference type="KEGG" id="brh:RBRH_03120"/>
<dbReference type="Gene3D" id="1.10.260.40">
    <property type="entry name" value="lambda repressor-like DNA-binding domains"/>
    <property type="match status" value="1"/>
</dbReference>
<feature type="domain" description="HTH cro/C1-type" evidence="1">
    <location>
        <begin position="66"/>
        <end position="138"/>
    </location>
</feature>
<dbReference type="InterPro" id="IPR041413">
    <property type="entry name" value="MLTR_LBD"/>
</dbReference>
<dbReference type="InterPro" id="IPR010982">
    <property type="entry name" value="Lambda_DNA-bd_dom_sf"/>
</dbReference>
<dbReference type="EMBL" id="FR687359">
    <property type="protein sequence ID" value="CBW74147.1"/>
    <property type="molecule type" value="Genomic_DNA"/>
</dbReference>
<dbReference type="CDD" id="cd00093">
    <property type="entry name" value="HTH_XRE"/>
    <property type="match status" value="1"/>
</dbReference>
<evidence type="ECO:0000313" key="3">
    <source>
        <dbReference type="Proteomes" id="UP000007437"/>
    </source>
</evidence>
<dbReference type="Pfam" id="PF17765">
    <property type="entry name" value="MLTR_LBD"/>
    <property type="match status" value="1"/>
</dbReference>
<dbReference type="eggNOG" id="COG1396">
    <property type="taxonomic scope" value="Bacteria"/>
</dbReference>
<proteinExistence type="predicted"/>
<dbReference type="Pfam" id="PF13560">
    <property type="entry name" value="HTH_31"/>
    <property type="match status" value="1"/>
</dbReference>
<dbReference type="SUPFAM" id="SSF47413">
    <property type="entry name" value="lambda repressor-like DNA-binding domains"/>
    <property type="match status" value="1"/>
</dbReference>
<dbReference type="STRING" id="882378.RBRH_03120"/>
<dbReference type="SMART" id="SM00530">
    <property type="entry name" value="HTH_XRE"/>
    <property type="match status" value="1"/>
</dbReference>
<accession>E5ANG5</accession>
<name>E5ANG5_MYCRK</name>
<dbReference type="AlphaFoldDB" id="E5ANG5"/>
<protein>
    <submittedName>
        <fullName evidence="2">DNA-binding protein</fullName>
    </submittedName>
</protein>
<reference evidence="2 3" key="1">
    <citation type="journal article" date="2011" name="J. Bacteriol.">
        <title>Complete genome sequence of Burkholderia rhizoxinica, an endosymbiont of Rhizopus microsporus.</title>
        <authorList>
            <person name="Lackner G."/>
            <person name="Moebius N."/>
            <person name="Partida-Martinez L."/>
            <person name="Hertweck C."/>
        </authorList>
    </citation>
    <scope>NUCLEOTIDE SEQUENCE [LARGE SCALE GENOMIC DNA]</scope>
    <source>
        <strain evidence="3">DSM 19002 / CIP 109453 / HKI 454</strain>
    </source>
</reference>
<gene>
    <name evidence="2" type="ordered locus">RBRH_03120</name>
</gene>
<dbReference type="PANTHER" id="PTHR35010">
    <property type="entry name" value="BLL4672 PROTEIN-RELATED"/>
    <property type="match status" value="1"/>
</dbReference>
<dbReference type="Gene3D" id="3.30.450.180">
    <property type="match status" value="1"/>
</dbReference>
<evidence type="ECO:0000313" key="2">
    <source>
        <dbReference type="EMBL" id="CBW74147.1"/>
    </source>
</evidence>
<sequence>MSLYIRREPIQYASALYRYKIAYYSVSMTSRIMATALPAASGAARRGARESTSRADASAARALGDFIRSHRERLTPADVGLPRGTRRRTPGLRREEVAQLCDVSATWYTWIEQGRPVSASADALARIAVALRLSRAERAYLFELAAQRDPAEPDAGATDVPAALLASVGLIAAPAYVLDPQWNALAWNAAAAELFIGWLDAAKPAATAGVLVPRDAQGSGTNLLRYTFTSPAARTLIVDWETRARRLVAEFRADSIRHLNDAPTRTLLDTLVAQCDPFARFWASQDVFEREGGRREFDHPVRGRIAYDQITFVPAQRDDMKLVVLIAQHEPRREATTAAVAHDAGATLPRC</sequence>
<dbReference type="Proteomes" id="UP000007437">
    <property type="component" value="Chromosome"/>
</dbReference>
<dbReference type="GO" id="GO:0003677">
    <property type="term" value="F:DNA binding"/>
    <property type="evidence" value="ECO:0007669"/>
    <property type="project" value="UniProtKB-KW"/>
</dbReference>
<organism evidence="2 3">
    <name type="scientific">Mycetohabitans rhizoxinica (strain DSM 19002 / CIP 109453 / HKI 454)</name>
    <name type="common">Paraburkholderia rhizoxinica</name>
    <dbReference type="NCBI Taxonomy" id="882378"/>
    <lineage>
        <taxon>Bacteria</taxon>
        <taxon>Pseudomonadati</taxon>
        <taxon>Pseudomonadota</taxon>
        <taxon>Betaproteobacteria</taxon>
        <taxon>Burkholderiales</taxon>
        <taxon>Burkholderiaceae</taxon>
        <taxon>Mycetohabitans</taxon>
    </lineage>
</organism>
<evidence type="ECO:0000259" key="1">
    <source>
        <dbReference type="SMART" id="SM00530"/>
    </source>
</evidence>
<dbReference type="HOGENOM" id="CLU_057862_2_1_4"/>